<keyword evidence="3" id="KW-1185">Reference proteome</keyword>
<feature type="compositionally biased region" description="Low complexity" evidence="1">
    <location>
        <begin position="166"/>
        <end position="176"/>
    </location>
</feature>
<comment type="caution">
    <text evidence="2">The sequence shown here is derived from an EMBL/GenBank/DDBJ whole genome shotgun (WGS) entry which is preliminary data.</text>
</comment>
<evidence type="ECO:0000313" key="3">
    <source>
        <dbReference type="Proteomes" id="UP001165121"/>
    </source>
</evidence>
<evidence type="ECO:0000313" key="2">
    <source>
        <dbReference type="EMBL" id="GMF56014.1"/>
    </source>
</evidence>
<feature type="region of interest" description="Disordered" evidence="1">
    <location>
        <begin position="117"/>
        <end position="222"/>
    </location>
</feature>
<feature type="compositionally biased region" description="Basic and acidic residues" evidence="1">
    <location>
        <begin position="118"/>
        <end position="127"/>
    </location>
</feature>
<name>A0A9W6Y9V1_9STRA</name>
<accession>A0A9W6Y9V1</accession>
<reference evidence="2" key="1">
    <citation type="submission" date="2023-04" db="EMBL/GenBank/DDBJ databases">
        <title>Phytophthora fragariaefolia NBRC 109709.</title>
        <authorList>
            <person name="Ichikawa N."/>
            <person name="Sato H."/>
            <person name="Tonouchi N."/>
        </authorList>
    </citation>
    <scope>NUCLEOTIDE SEQUENCE</scope>
    <source>
        <strain evidence="2">NBRC 109709</strain>
    </source>
</reference>
<protein>
    <submittedName>
        <fullName evidence="2">Unnamed protein product</fullName>
    </submittedName>
</protein>
<feature type="compositionally biased region" description="Basic and acidic residues" evidence="1">
    <location>
        <begin position="180"/>
        <end position="213"/>
    </location>
</feature>
<organism evidence="2 3">
    <name type="scientific">Phytophthora fragariaefolia</name>
    <dbReference type="NCBI Taxonomy" id="1490495"/>
    <lineage>
        <taxon>Eukaryota</taxon>
        <taxon>Sar</taxon>
        <taxon>Stramenopiles</taxon>
        <taxon>Oomycota</taxon>
        <taxon>Peronosporomycetes</taxon>
        <taxon>Peronosporales</taxon>
        <taxon>Peronosporaceae</taxon>
        <taxon>Phytophthora</taxon>
    </lineage>
</organism>
<dbReference type="EMBL" id="BSXT01003890">
    <property type="protein sequence ID" value="GMF56014.1"/>
    <property type="molecule type" value="Genomic_DNA"/>
</dbReference>
<proteinExistence type="predicted"/>
<gene>
    <name evidence="2" type="ORF">Pfra01_002369500</name>
</gene>
<dbReference type="AlphaFoldDB" id="A0A9W6Y9V1"/>
<sequence>MIRVSAASDVIEFSRKDHDEDRARSWFNKEKSAFVHDQAPASEKCFDFGDLLMGPAQNWYRQLSRSTRSDGKGLAKSFQIRYCGHGSTEARREHIDHFIDLASQLALPMIPDAGTLDETLRSQDRGKARQSKMVYESIRRKPKAPARAAPSDNARAVGEVCATANSSESYSETSGSEGEGDVRKAYLAADVDRSPRSESDRRANTKTNTHQEGHQFGQLNGE</sequence>
<evidence type="ECO:0000256" key="1">
    <source>
        <dbReference type="SAM" id="MobiDB-lite"/>
    </source>
</evidence>
<dbReference type="Proteomes" id="UP001165121">
    <property type="component" value="Unassembled WGS sequence"/>
</dbReference>